<sequence length="139" mass="15676">MSALPSSFILQLLIDGGADPFIRNKRGLTAIDRMRNYRVGWLLKWGYAHPEIVRTSVAAFRRLNPTPRSALPCRSHSITESLLARGLPSSVDLEDDMDLGTPTESSDTTKSFYTADEAVKIDTNLKIQKKRLWNSWRPS</sequence>
<evidence type="ECO:0008006" key="5">
    <source>
        <dbReference type="Google" id="ProtNLM"/>
    </source>
</evidence>
<reference evidence="4" key="3">
    <citation type="submission" date="2025-04" db="UniProtKB">
        <authorList>
            <consortium name="RefSeq"/>
        </authorList>
    </citation>
    <scope>IDENTIFICATION</scope>
    <source>
        <strain evidence="4">CBS 304.34</strain>
    </source>
</reference>
<evidence type="ECO:0000256" key="1">
    <source>
        <dbReference type="SAM" id="MobiDB-lite"/>
    </source>
</evidence>
<name>A0A6A6Z8X7_9PEZI</name>
<evidence type="ECO:0000313" key="2">
    <source>
        <dbReference type="EMBL" id="KAF2817183.1"/>
    </source>
</evidence>
<reference evidence="2 4" key="1">
    <citation type="journal article" date="2020" name="Stud. Mycol.">
        <title>101 Dothideomycetes genomes: a test case for predicting lifestyles and emergence of pathogens.</title>
        <authorList>
            <person name="Haridas S."/>
            <person name="Albert R."/>
            <person name="Binder M."/>
            <person name="Bloem J."/>
            <person name="Labutti K."/>
            <person name="Salamov A."/>
            <person name="Andreopoulos B."/>
            <person name="Baker S."/>
            <person name="Barry K."/>
            <person name="Bills G."/>
            <person name="Bluhm B."/>
            <person name="Cannon C."/>
            <person name="Castanera R."/>
            <person name="Culley D."/>
            <person name="Daum C."/>
            <person name="Ezra D."/>
            <person name="Gonzalez J."/>
            <person name="Henrissat B."/>
            <person name="Kuo A."/>
            <person name="Liang C."/>
            <person name="Lipzen A."/>
            <person name="Lutzoni F."/>
            <person name="Magnuson J."/>
            <person name="Mondo S."/>
            <person name="Nolan M."/>
            <person name="Ohm R."/>
            <person name="Pangilinan J."/>
            <person name="Park H.-J."/>
            <person name="Ramirez L."/>
            <person name="Alfaro M."/>
            <person name="Sun H."/>
            <person name="Tritt A."/>
            <person name="Yoshinaga Y."/>
            <person name="Zwiers L.-H."/>
            <person name="Turgeon B."/>
            <person name="Goodwin S."/>
            <person name="Spatafora J."/>
            <person name="Crous P."/>
            <person name="Grigoriev I."/>
        </authorList>
    </citation>
    <scope>NUCLEOTIDE SEQUENCE</scope>
    <source>
        <strain evidence="2 4">CBS 304.34</strain>
    </source>
</reference>
<protein>
    <recommendedName>
        <fullName evidence="5">Ankyrin</fullName>
    </recommendedName>
</protein>
<accession>A0A6A6Z8X7</accession>
<reference evidence="4" key="2">
    <citation type="submission" date="2020-04" db="EMBL/GenBank/DDBJ databases">
        <authorList>
            <consortium name="NCBI Genome Project"/>
        </authorList>
    </citation>
    <scope>NUCLEOTIDE SEQUENCE</scope>
    <source>
        <strain evidence="4">CBS 304.34</strain>
    </source>
</reference>
<dbReference type="Proteomes" id="UP000504636">
    <property type="component" value="Unplaced"/>
</dbReference>
<feature type="region of interest" description="Disordered" evidence="1">
    <location>
        <begin position="91"/>
        <end position="110"/>
    </location>
</feature>
<dbReference type="AlphaFoldDB" id="A0A6A6Z8X7"/>
<evidence type="ECO:0000313" key="4">
    <source>
        <dbReference type="RefSeq" id="XP_033584147.1"/>
    </source>
</evidence>
<dbReference type="EMBL" id="MU003692">
    <property type="protein sequence ID" value="KAF2817183.1"/>
    <property type="molecule type" value="Genomic_DNA"/>
</dbReference>
<organism evidence="2">
    <name type="scientific">Mytilinidion resinicola</name>
    <dbReference type="NCBI Taxonomy" id="574789"/>
    <lineage>
        <taxon>Eukaryota</taxon>
        <taxon>Fungi</taxon>
        <taxon>Dikarya</taxon>
        <taxon>Ascomycota</taxon>
        <taxon>Pezizomycotina</taxon>
        <taxon>Dothideomycetes</taxon>
        <taxon>Pleosporomycetidae</taxon>
        <taxon>Mytilinidiales</taxon>
        <taxon>Mytilinidiaceae</taxon>
        <taxon>Mytilinidion</taxon>
    </lineage>
</organism>
<dbReference type="RefSeq" id="XP_033584147.1">
    <property type="nucleotide sequence ID" value="XM_033718572.1"/>
</dbReference>
<keyword evidence="3" id="KW-1185">Reference proteome</keyword>
<dbReference type="GeneID" id="54459465"/>
<gene>
    <name evidence="2 4" type="ORF">BDZ99DRAFT_456941</name>
</gene>
<evidence type="ECO:0000313" key="3">
    <source>
        <dbReference type="Proteomes" id="UP000504636"/>
    </source>
</evidence>
<proteinExistence type="predicted"/>